<accession>A0ABW4M6X5</accession>
<dbReference type="EC" id="2.4.-.-" evidence="2"/>
<dbReference type="InterPro" id="IPR007345">
    <property type="entry name" value="Polysacch_pyruvyl_Trfase"/>
</dbReference>
<feature type="domain" description="Polysaccharide pyruvyl transferase" evidence="1">
    <location>
        <begin position="135"/>
        <end position="190"/>
    </location>
</feature>
<protein>
    <submittedName>
        <fullName evidence="2">Polysaccharide pyruvyl transferase family protein</fullName>
        <ecNumber evidence="2">2.4.-.-</ecNumber>
    </submittedName>
</protein>
<evidence type="ECO:0000259" key="1">
    <source>
        <dbReference type="Pfam" id="PF04230"/>
    </source>
</evidence>
<evidence type="ECO:0000313" key="3">
    <source>
        <dbReference type="Proteomes" id="UP001597322"/>
    </source>
</evidence>
<dbReference type="Proteomes" id="UP001597322">
    <property type="component" value="Unassembled WGS sequence"/>
</dbReference>
<dbReference type="RefSeq" id="WP_377402885.1">
    <property type="nucleotide sequence ID" value="NZ_JBHUEQ010000026.1"/>
</dbReference>
<gene>
    <name evidence="2" type="ORF">ACFSE1_14665</name>
</gene>
<keyword evidence="3" id="KW-1185">Reference proteome</keyword>
<proteinExistence type="predicted"/>
<evidence type="ECO:0000313" key="2">
    <source>
        <dbReference type="EMBL" id="MFD1746714.1"/>
    </source>
</evidence>
<organism evidence="2 3">
    <name type="scientific">Rhizobium helianthi</name>
    <dbReference type="NCBI Taxonomy" id="1132695"/>
    <lineage>
        <taxon>Bacteria</taxon>
        <taxon>Pseudomonadati</taxon>
        <taxon>Pseudomonadota</taxon>
        <taxon>Alphaproteobacteria</taxon>
        <taxon>Hyphomicrobiales</taxon>
        <taxon>Rhizobiaceae</taxon>
        <taxon>Rhizobium/Agrobacterium group</taxon>
        <taxon>Rhizobium</taxon>
    </lineage>
</organism>
<dbReference type="Pfam" id="PF04230">
    <property type="entry name" value="PS_pyruv_trans"/>
    <property type="match status" value="1"/>
</dbReference>
<keyword evidence="2" id="KW-0328">Glycosyltransferase</keyword>
<dbReference type="GO" id="GO:0016757">
    <property type="term" value="F:glycosyltransferase activity"/>
    <property type="evidence" value="ECO:0007669"/>
    <property type="project" value="UniProtKB-KW"/>
</dbReference>
<keyword evidence="2" id="KW-0808">Transferase</keyword>
<comment type="caution">
    <text evidence="2">The sequence shown here is derived from an EMBL/GenBank/DDBJ whole genome shotgun (WGS) entry which is preliminary data.</text>
</comment>
<reference evidence="3" key="1">
    <citation type="journal article" date="2019" name="Int. J. Syst. Evol. Microbiol.">
        <title>The Global Catalogue of Microorganisms (GCM) 10K type strain sequencing project: providing services to taxonomists for standard genome sequencing and annotation.</title>
        <authorList>
            <consortium name="The Broad Institute Genomics Platform"/>
            <consortium name="The Broad Institute Genome Sequencing Center for Infectious Disease"/>
            <person name="Wu L."/>
            <person name="Ma J."/>
        </authorList>
    </citation>
    <scope>NUCLEOTIDE SEQUENCE [LARGE SCALE GENOMIC DNA]</scope>
    <source>
        <strain evidence="3">CG52</strain>
    </source>
</reference>
<dbReference type="EMBL" id="JBHUEQ010000026">
    <property type="protein sequence ID" value="MFD1746714.1"/>
    <property type="molecule type" value="Genomic_DNA"/>
</dbReference>
<sequence>MKPYYWESHHGNFGDDLNLWLWDALLPGLRDSHDDVLLVGVGTVLNPALLPSGTRKLVVGSGYGYGTPPDISDRSEWDVRAVRGPLTAAKLGLPEEMGIIDPAVMVTDMDEFRNLPKRYARTFVPHWESAEFGIWKEACELAGLTYLDPRGEAKSVIKAIAQSELIVAESMHGAILADAFRVPWIAISTSRQINSFKWSDWASTVGATYAPRFVPVTTRAEAVRKKSRFWGIDFSQATAGTAAGAHVQGSSGTAATALAEPPAPPVKLGGLKGMAKQVLAAPSTLALWQASRAEPQLSPDGRLEERKERFTSVIEGIRRDYF</sequence>
<name>A0ABW4M6X5_9HYPH</name>